<dbReference type="EMBL" id="JBCLUF010000005">
    <property type="protein sequence ID" value="MEY8661697.1"/>
    <property type="molecule type" value="Genomic_DNA"/>
</dbReference>
<dbReference type="RefSeq" id="WP_369940766.1">
    <property type="nucleotide sequence ID" value="NZ_JBCLUF010000005.1"/>
</dbReference>
<keyword evidence="2" id="KW-1185">Reference proteome</keyword>
<gene>
    <name evidence="1" type="ORF">AALT52_02130</name>
</gene>
<dbReference type="Proteomes" id="UP001565236">
    <property type="component" value="Unassembled WGS sequence"/>
</dbReference>
<evidence type="ECO:0000313" key="2">
    <source>
        <dbReference type="Proteomes" id="UP001565236"/>
    </source>
</evidence>
<dbReference type="InterPro" id="IPR016181">
    <property type="entry name" value="Acyl_CoA_acyltransferase"/>
</dbReference>
<dbReference type="Gene3D" id="3.40.630.30">
    <property type="match status" value="1"/>
</dbReference>
<organism evidence="1 2">
    <name type="scientific">Ligilactobacillus faecis</name>
    <dbReference type="NCBI Taxonomy" id="762833"/>
    <lineage>
        <taxon>Bacteria</taxon>
        <taxon>Bacillati</taxon>
        <taxon>Bacillota</taxon>
        <taxon>Bacilli</taxon>
        <taxon>Lactobacillales</taxon>
        <taxon>Lactobacillaceae</taxon>
        <taxon>Ligilactobacillus</taxon>
    </lineage>
</organism>
<comment type="caution">
    <text evidence="1">The sequence shown here is derived from an EMBL/GenBank/DDBJ whole genome shotgun (WGS) entry which is preliminary data.</text>
</comment>
<protein>
    <submittedName>
        <fullName evidence="1">N-acetyltransferase</fullName>
    </submittedName>
</protein>
<evidence type="ECO:0000313" key="1">
    <source>
        <dbReference type="EMBL" id="MEY8661697.1"/>
    </source>
</evidence>
<dbReference type="SUPFAM" id="SSF55729">
    <property type="entry name" value="Acyl-CoA N-acyltransferases (Nat)"/>
    <property type="match status" value="1"/>
</dbReference>
<reference evidence="1 2" key="1">
    <citation type="submission" date="2024-03" db="EMBL/GenBank/DDBJ databases">
        <title>Mouse gut bacterial collection (mGBC) of GemPharmatech.</title>
        <authorList>
            <person name="He Y."/>
            <person name="Dong L."/>
            <person name="Wu D."/>
            <person name="Gao X."/>
            <person name="Lin Z."/>
        </authorList>
    </citation>
    <scope>NUCLEOTIDE SEQUENCE [LARGE SCALE GENOMIC DNA]</scope>
    <source>
        <strain evidence="1 2">15-30</strain>
    </source>
</reference>
<name>A0ABV4DPK2_9LACO</name>
<sequence length="180" mass="20430">MNIRLATLADLEAVSAIYAYARKQMAQNGNPDQWGKKHPPLALIKQDIAKQVLYVLETPEHTLGGVFAFICGADPTYQKIEGQWANDRPYGVIHRIAGNGQIKGVFEKALAFCEAKCANLKIDTHPDNLIMQHLITKNGFQYCGIIYTDDQTKRLVYQKLKYSRCIESQKSDKEYHKARK</sequence>
<accession>A0ABV4DPK2</accession>
<proteinExistence type="predicted"/>